<reference evidence="2 3" key="1">
    <citation type="journal article" date="2019" name="Sci. Rep.">
        <title>Orb-weaving spider Araneus ventricosus genome elucidates the spidroin gene catalogue.</title>
        <authorList>
            <person name="Kono N."/>
            <person name="Nakamura H."/>
            <person name="Ohtoshi R."/>
            <person name="Moran D.A.P."/>
            <person name="Shinohara A."/>
            <person name="Yoshida Y."/>
            <person name="Fujiwara M."/>
            <person name="Mori M."/>
            <person name="Tomita M."/>
            <person name="Arakawa K."/>
        </authorList>
    </citation>
    <scope>NUCLEOTIDE SEQUENCE [LARGE SCALE GENOMIC DNA]</scope>
</reference>
<evidence type="ECO:0000313" key="3">
    <source>
        <dbReference type="Proteomes" id="UP000499080"/>
    </source>
</evidence>
<dbReference type="AlphaFoldDB" id="A0A4Y2KPL3"/>
<sequence length="95" mass="10530">MIYLTYKSSPRWLNGKVWALGPEVPGSRPNSTEDPPCMGPAACEFIRSVQTSSDWCDTKIPTLALPTQEECKAARGPAGREPSHQHVEDGIYWVQ</sequence>
<accession>A0A4Y2KPL3</accession>
<evidence type="ECO:0000256" key="1">
    <source>
        <dbReference type="SAM" id="MobiDB-lite"/>
    </source>
</evidence>
<comment type="caution">
    <text evidence="2">The sequence shown here is derived from an EMBL/GenBank/DDBJ whole genome shotgun (WGS) entry which is preliminary data.</text>
</comment>
<protein>
    <submittedName>
        <fullName evidence="2">Uncharacterized protein</fullName>
    </submittedName>
</protein>
<keyword evidence="3" id="KW-1185">Reference proteome</keyword>
<feature type="region of interest" description="Disordered" evidence="1">
    <location>
        <begin position="73"/>
        <end position="95"/>
    </location>
</feature>
<evidence type="ECO:0000313" key="2">
    <source>
        <dbReference type="EMBL" id="GBN04295.1"/>
    </source>
</evidence>
<gene>
    <name evidence="2" type="ORF">AVEN_47425_1</name>
</gene>
<name>A0A4Y2KPL3_ARAVE</name>
<dbReference type="EMBL" id="BGPR01004869">
    <property type="protein sequence ID" value="GBN04295.1"/>
    <property type="molecule type" value="Genomic_DNA"/>
</dbReference>
<dbReference type="Proteomes" id="UP000499080">
    <property type="component" value="Unassembled WGS sequence"/>
</dbReference>
<organism evidence="2 3">
    <name type="scientific">Araneus ventricosus</name>
    <name type="common">Orbweaver spider</name>
    <name type="synonym">Epeira ventricosa</name>
    <dbReference type="NCBI Taxonomy" id="182803"/>
    <lineage>
        <taxon>Eukaryota</taxon>
        <taxon>Metazoa</taxon>
        <taxon>Ecdysozoa</taxon>
        <taxon>Arthropoda</taxon>
        <taxon>Chelicerata</taxon>
        <taxon>Arachnida</taxon>
        <taxon>Araneae</taxon>
        <taxon>Araneomorphae</taxon>
        <taxon>Entelegynae</taxon>
        <taxon>Araneoidea</taxon>
        <taxon>Araneidae</taxon>
        <taxon>Araneus</taxon>
    </lineage>
</organism>
<proteinExistence type="predicted"/>